<feature type="domain" description="F5/8 type C" evidence="9">
    <location>
        <begin position="1561"/>
        <end position="1707"/>
    </location>
</feature>
<dbReference type="Pfam" id="PF17652">
    <property type="entry name" value="Glyco_hydro81C"/>
    <property type="match status" value="1"/>
</dbReference>
<keyword evidence="6" id="KW-0326">Glycosidase</keyword>
<dbReference type="GO" id="GO:0052861">
    <property type="term" value="F:endo-1,3(4)-beta-glucanase activity"/>
    <property type="evidence" value="ECO:0007669"/>
    <property type="project" value="InterPro"/>
</dbReference>
<evidence type="ECO:0000313" key="11">
    <source>
        <dbReference type="Proteomes" id="UP000823598"/>
    </source>
</evidence>
<evidence type="ECO:0000256" key="7">
    <source>
        <dbReference type="ARBA" id="ARBA00023316"/>
    </source>
</evidence>
<evidence type="ECO:0000256" key="8">
    <source>
        <dbReference type="ARBA" id="ARBA00023326"/>
    </source>
</evidence>
<dbReference type="InterPro" id="IPR005200">
    <property type="entry name" value="Endo-beta-glucanase"/>
</dbReference>
<comment type="caution">
    <text evidence="10">The sequence shown here is derived from an EMBL/GenBank/DDBJ whole genome shotgun (WGS) entry which is preliminary data.</text>
</comment>
<dbReference type="Pfam" id="PF03639">
    <property type="entry name" value="Glyco_hydro_81"/>
    <property type="match status" value="1"/>
</dbReference>
<dbReference type="GO" id="GO:0071555">
    <property type="term" value="P:cell wall organization"/>
    <property type="evidence" value="ECO:0007669"/>
    <property type="project" value="UniProtKB-KW"/>
</dbReference>
<dbReference type="EC" id="3.2.1.39" evidence="3"/>
<dbReference type="PROSITE" id="PS50022">
    <property type="entry name" value="FA58C_3"/>
    <property type="match status" value="3"/>
</dbReference>
<keyword evidence="4" id="KW-0378">Hydrolase</keyword>
<evidence type="ECO:0000313" key="10">
    <source>
        <dbReference type="EMBL" id="MBO8475393.1"/>
    </source>
</evidence>
<gene>
    <name evidence="10" type="ORF">IAB88_00185</name>
</gene>
<proteinExistence type="inferred from homology"/>
<keyword evidence="8" id="KW-0624">Polysaccharide degradation</keyword>
<dbReference type="PROSITE" id="PS52008">
    <property type="entry name" value="GH81"/>
    <property type="match status" value="1"/>
</dbReference>
<dbReference type="EMBL" id="JADIMC010000004">
    <property type="protein sequence ID" value="MBO8475393.1"/>
    <property type="molecule type" value="Genomic_DNA"/>
</dbReference>
<dbReference type="InterPro" id="IPR008979">
    <property type="entry name" value="Galactose-bd-like_sf"/>
</dbReference>
<protein>
    <recommendedName>
        <fullName evidence="3">glucan endo-1,3-beta-D-glucosidase</fullName>
        <ecNumber evidence="3">3.2.1.39</ecNumber>
    </recommendedName>
</protein>
<dbReference type="InterPro" id="IPR040451">
    <property type="entry name" value="GH81_N"/>
</dbReference>
<evidence type="ECO:0000256" key="5">
    <source>
        <dbReference type="ARBA" id="ARBA00023277"/>
    </source>
</evidence>
<dbReference type="Gene3D" id="2.60.120.260">
    <property type="entry name" value="Galactose-binding domain-like"/>
    <property type="match status" value="3"/>
</dbReference>
<dbReference type="GO" id="GO:0042973">
    <property type="term" value="F:glucan endo-1,3-beta-D-glucosidase activity"/>
    <property type="evidence" value="ECO:0007669"/>
    <property type="project" value="UniProtKB-EC"/>
</dbReference>
<dbReference type="PANTHER" id="PTHR31983:SF0">
    <property type="entry name" value="GLUCAN ENDO-1,3-BETA-D-GLUCOSIDASE 2"/>
    <property type="match status" value="1"/>
</dbReference>
<dbReference type="Gene3D" id="2.60.40.1080">
    <property type="match status" value="3"/>
</dbReference>
<dbReference type="SUPFAM" id="SSF49785">
    <property type="entry name" value="Galactose-binding domain-like"/>
    <property type="match status" value="3"/>
</dbReference>
<organism evidence="10 11">
    <name type="scientific">Candidatus Limisoma faecipullorum</name>
    <dbReference type="NCBI Taxonomy" id="2840854"/>
    <lineage>
        <taxon>Bacteria</taxon>
        <taxon>Pseudomonadati</taxon>
        <taxon>Bacteroidota</taxon>
        <taxon>Bacteroidia</taxon>
        <taxon>Bacteroidales</taxon>
        <taxon>Candidatus Limisoma</taxon>
    </lineage>
</organism>
<feature type="domain" description="F5/8 type C" evidence="9">
    <location>
        <begin position="971"/>
        <end position="1101"/>
    </location>
</feature>
<sequence length="1871" mass="206185">MAICQMTNDDLGLIIITVIFMKIKKLISVIAFVAGSFSLTAQQPVAVGSGSYAEYTPLFKSATDQHGGDKSRIMETRRIYISDAKKGEPVPTNDWWTNLLVDTYSGNLWTYPQVVKAEGYGIFVAYPNHWSDDGCEMKWDTQLTVKGRKFHPKEAIADDWSDWGLRMQLADGDKRMNVTMAQGVPFTWIEAENLDLQIETGNGELLLQGAAAILPIETDRLTIKIGKDLYAVYAPDATLFEQGSEGIDVTFAEDKPHYLAISVLPNEEAVDFFAQYAPVVPRQTKVDWTYNEKTGKMTSTWTVTTENLDGESERNILQGFIPHHYKYSENDIQFTEYSYSTPRGKMKMATGNTFSTSYHFSGILPWFAAPKEMPYAANPYDRERMKQMITDYAAKGSFGADTYWGGKGLIQMALNMTFAKELGEEELFEQCRSRLREVMENWLTYTPGEQSYFFARYDRWGALVGYDTSYDSDTFNDHHFHYGYFTYAGALLALVDSDFRAKYGEMLKLIAKDYANWDRADKRFPLFRTFSPWSGHSYAGGLGNTGNGNGQESTSEAMQGWGGMYLLGVALGDKQMRDAGIFGWVTESKGVAEYWFDRDKENINRSLYSHPFNSNLTAAGIGWWTWFSGDPVWMHSIQWMPISPCLDYLSENLEFAKWDYEKMWAGKEIGGWETDPDFAGSALSKESGLGNVVLSYLQRFDPDEAARIFDEMWNAGTNVARSTDTNGITYYITHSHRTYGDRDFELNADIPTSSAYCNDEGKYTYVVYNPEATERTVTFYRNGTPEASFKAPAGKLTAYSSAPEATAIKIEKPIVKTIEPGKTLKLKACIADQYGATIDGAAAEWSVNDSYGNISADGIFTAGNEKTESCIVKATYAGLSDEIQLRIGDAPILKEAEITPAIDYIIAGETITFNLSATDQYGDPVMLEKEWSIEKDGKTIKNDSIFDLDGIGIYTVKVKAGNNTYTRPFYATPQMDNLALHKIVSASSEENAGLLKEYATDGDLQTRWSSSATDDEWISVDLGKTVYVNDITIHWEAAYATLYSVRISSNGTDWEKISDENGNGGTETIEIRRDTRYVRIDCKDRATDYGYSIYEIEAHGIDPDTDKSQLMGIEIVAPSNLLKEGEAVKLSAKGYDGHGNEIEVSPKWDVDASFGTITADGIFTPAGYGNVTVTATAGGKTATADFVIEESIKPRSVEITPSSTQIARGESVSFELEALDQFSTPCSTEGFTLSCETAPEMLNGNLFTGLRNGTYTIQASNGNISATATVSVNEFSETNLALGKDVYASSYENDGTLPEFANDGDLSTRWGSSFNDNQYLVIDLGDTYVLNEIVLHWNAAAYSTGYRVETSIDDDNWTVVDNVSGSTGGERVHIFDKIAGRYVRIYCMTRSSIYGSCLDEVEVYGTAKYENPQPSAIKIANSDGFAAYIDETVKMEATITDQYGLDYEPQYPIEWTTSNDRAEISADGILAPLKEGECTITATYDRLSDAVTARIFPERIISMFIVNPTEAEIEAGTTLQLEAVAIDQFGNNAIAENCIWNGNGIDGKGLFTATAEGDYVINATYKGLQATATIKVVGELDNVALDKPISDSGNGNSASAANDGNEGSRWIGSGDEASLTIDLQGYYHLMRSSILWERAAAADYDILVSGDSENWTTVYSASGYGDTGANRTDGFGIDCVCRYVRLLCKRKATQWDYSVYEWQLFGRKMSAAEPCNISIDETPVALTVGENHTFTATVTDCDGNTLGDAPVRWTATGGGPISDNGDYQGLIVGDYEVQASSGLITAAIPVSISLYSGIANVNSDLRITIHDKTVKLESPGKIGKVLAYNINGDRVIAQKFDTTVANVDMSALPDGVYIIQANGVAYKIIIH</sequence>
<evidence type="ECO:0000259" key="9">
    <source>
        <dbReference type="PROSITE" id="PS50022"/>
    </source>
</evidence>
<dbReference type="Proteomes" id="UP000823598">
    <property type="component" value="Unassembled WGS sequence"/>
</dbReference>
<dbReference type="InterPro" id="IPR000421">
    <property type="entry name" value="FA58C"/>
</dbReference>
<evidence type="ECO:0000256" key="3">
    <source>
        <dbReference type="ARBA" id="ARBA00012780"/>
    </source>
</evidence>
<dbReference type="Pfam" id="PF00754">
    <property type="entry name" value="F5_F8_type_C"/>
    <property type="match status" value="3"/>
</dbReference>
<dbReference type="Gene3D" id="2.70.98.30">
    <property type="entry name" value="Golgi alpha-mannosidase II, domain 4"/>
    <property type="match status" value="1"/>
</dbReference>
<keyword evidence="7" id="KW-0961">Cell wall biogenesis/degradation</keyword>
<feature type="domain" description="F5/8 type C" evidence="9">
    <location>
        <begin position="1267"/>
        <end position="1406"/>
    </location>
</feature>
<keyword evidence="5" id="KW-0119">Carbohydrate metabolism</keyword>
<reference evidence="10" key="1">
    <citation type="submission" date="2020-10" db="EMBL/GenBank/DDBJ databases">
        <authorList>
            <person name="Gilroy R."/>
        </authorList>
    </citation>
    <scope>NUCLEOTIDE SEQUENCE</scope>
    <source>
        <strain evidence="10">6919</strain>
    </source>
</reference>
<evidence type="ECO:0000256" key="4">
    <source>
        <dbReference type="ARBA" id="ARBA00022801"/>
    </source>
</evidence>
<reference evidence="10" key="2">
    <citation type="journal article" date="2021" name="PeerJ">
        <title>Extensive microbial diversity within the chicken gut microbiome revealed by metagenomics and culture.</title>
        <authorList>
            <person name="Gilroy R."/>
            <person name="Ravi A."/>
            <person name="Getino M."/>
            <person name="Pursley I."/>
            <person name="Horton D.L."/>
            <person name="Alikhan N.F."/>
            <person name="Baker D."/>
            <person name="Gharbi K."/>
            <person name="Hall N."/>
            <person name="Watson M."/>
            <person name="Adriaenssens E.M."/>
            <person name="Foster-Nyarko E."/>
            <person name="Jarju S."/>
            <person name="Secka A."/>
            <person name="Antonio M."/>
            <person name="Oren A."/>
            <person name="Chaudhuri R.R."/>
            <person name="La Ragione R."/>
            <person name="Hildebrand F."/>
            <person name="Pallen M.J."/>
        </authorList>
    </citation>
    <scope>NUCLEOTIDE SEQUENCE</scope>
    <source>
        <strain evidence="10">6919</strain>
    </source>
</reference>
<evidence type="ECO:0000256" key="2">
    <source>
        <dbReference type="ARBA" id="ARBA00010730"/>
    </source>
</evidence>
<dbReference type="GO" id="GO:0000272">
    <property type="term" value="P:polysaccharide catabolic process"/>
    <property type="evidence" value="ECO:0007669"/>
    <property type="project" value="UniProtKB-KW"/>
</dbReference>
<dbReference type="PANTHER" id="PTHR31983">
    <property type="entry name" value="ENDO-1,3(4)-BETA-GLUCANASE 1"/>
    <property type="match status" value="1"/>
</dbReference>
<evidence type="ECO:0000256" key="1">
    <source>
        <dbReference type="ARBA" id="ARBA00000382"/>
    </source>
</evidence>
<comment type="similarity">
    <text evidence="2">Belongs to the glycosyl hydrolase 81 family.</text>
</comment>
<accession>A0A9D9IPF7</accession>
<evidence type="ECO:0000256" key="6">
    <source>
        <dbReference type="ARBA" id="ARBA00023295"/>
    </source>
</evidence>
<dbReference type="InterPro" id="IPR040720">
    <property type="entry name" value="GH81_C"/>
</dbReference>
<comment type="catalytic activity">
    <reaction evidence="1">
        <text>Hydrolysis of (1-&gt;3)-beta-D-glucosidic linkages in (1-&gt;3)-beta-D-glucans.</text>
        <dbReference type="EC" id="3.2.1.39"/>
    </reaction>
</comment>
<name>A0A9D9IPF7_9BACT</name>